<evidence type="ECO:0000256" key="11">
    <source>
        <dbReference type="ARBA" id="ARBA00048552"/>
    </source>
</evidence>
<proteinExistence type="inferred from homology"/>
<keyword evidence="9" id="KW-0946">Virion</keyword>
<evidence type="ECO:0000256" key="9">
    <source>
        <dbReference type="ARBA" id="ARBA00022844"/>
    </source>
</evidence>
<comment type="catalytic activity">
    <reaction evidence="11">
        <text>RNA(n) + a ribonucleoside 5'-triphosphate = RNA(n+1) + diphosphate</text>
        <dbReference type="Rhea" id="RHEA:21248"/>
        <dbReference type="Rhea" id="RHEA-COMP:14527"/>
        <dbReference type="Rhea" id="RHEA-COMP:17342"/>
        <dbReference type="ChEBI" id="CHEBI:33019"/>
        <dbReference type="ChEBI" id="CHEBI:61557"/>
        <dbReference type="ChEBI" id="CHEBI:140395"/>
        <dbReference type="EC" id="2.7.7.6"/>
    </reaction>
</comment>
<keyword evidence="6" id="KW-0244">Early protein</keyword>
<evidence type="ECO:0000256" key="4">
    <source>
        <dbReference type="ARBA" id="ARBA00020349"/>
    </source>
</evidence>
<dbReference type="GO" id="GO:0000428">
    <property type="term" value="C:DNA-directed RNA polymerase complex"/>
    <property type="evidence" value="ECO:0007669"/>
    <property type="project" value="UniProtKB-KW"/>
</dbReference>
<dbReference type="EMBL" id="PP711852">
    <property type="protein sequence ID" value="XBH23803.1"/>
    <property type="molecule type" value="Genomic_DNA"/>
</dbReference>
<protein>
    <recommendedName>
        <fullName evidence="4">DNA-directed RNA polymerase 7 kDa subunit</fullName>
        <ecNumber evidence="3">2.7.7.6</ecNumber>
    </recommendedName>
</protein>
<keyword evidence="10" id="KW-0804">Transcription</keyword>
<dbReference type="GO" id="GO:0003677">
    <property type="term" value="F:DNA binding"/>
    <property type="evidence" value="ECO:0007669"/>
    <property type="project" value="InterPro"/>
</dbReference>
<keyword evidence="7" id="KW-0808">Transferase</keyword>
<dbReference type="EC" id="2.7.7.6" evidence="3"/>
<evidence type="ECO:0000256" key="2">
    <source>
        <dbReference type="ARBA" id="ARBA00007961"/>
    </source>
</evidence>
<comment type="subcellular location">
    <subcellularLocation>
        <location evidence="1">Virion</location>
    </subcellularLocation>
</comment>
<evidence type="ECO:0000256" key="10">
    <source>
        <dbReference type="ARBA" id="ARBA00023163"/>
    </source>
</evidence>
<reference evidence="12" key="2">
    <citation type="submission" date="2024-02" db="EMBL/GenBank/DDBJ databases">
        <authorList>
            <person name="Hu B."/>
        </authorList>
    </citation>
    <scope>NUCLEOTIDE SEQUENCE</scope>
    <source>
        <strain evidence="12">1A/Uganda/UGR70/2019</strain>
    </source>
</reference>
<keyword evidence="5" id="KW-0240">DNA-directed RNA polymerase</keyword>
<sequence>MVFPLVCATCGRDISEARFALHVRRARLADVLKHVRNPCCRLKLATQLEPNRNLTVQPLLDVN</sequence>
<dbReference type="GO" id="GO:0044423">
    <property type="term" value="C:virion component"/>
    <property type="evidence" value="ECO:0007669"/>
    <property type="project" value="UniProtKB-KW"/>
</dbReference>
<evidence type="ECO:0000313" key="12">
    <source>
        <dbReference type="EMBL" id="XBH23803.1"/>
    </source>
</evidence>
<dbReference type="GO" id="GO:0006351">
    <property type="term" value="P:DNA-templated transcription"/>
    <property type="evidence" value="ECO:0007669"/>
    <property type="project" value="InterPro"/>
</dbReference>
<evidence type="ECO:0000256" key="8">
    <source>
        <dbReference type="ARBA" id="ARBA00022695"/>
    </source>
</evidence>
<evidence type="ECO:0000256" key="1">
    <source>
        <dbReference type="ARBA" id="ARBA00004328"/>
    </source>
</evidence>
<evidence type="ECO:0000256" key="5">
    <source>
        <dbReference type="ARBA" id="ARBA00022478"/>
    </source>
</evidence>
<evidence type="ECO:0000256" key="3">
    <source>
        <dbReference type="ARBA" id="ARBA00012418"/>
    </source>
</evidence>
<keyword evidence="8" id="KW-0548">Nucleotidyltransferase</keyword>
<reference evidence="12" key="1">
    <citation type="journal article" date="2024" name="Microbiome">
        <title>Substantial viral diversity in bats and rodents from East Africa: insights into evolution, recombination, and cocirculation.</title>
        <authorList>
            <person name="Wang D."/>
            <person name="Yang X."/>
            <person name="Ren Z."/>
            <person name="Hu B."/>
            <person name="Zhao H."/>
            <person name="Yang K."/>
            <person name="Shi P."/>
            <person name="Zhang Z."/>
            <person name="Feng Q."/>
            <person name="Nawenja C.V."/>
            <person name="Obanda V."/>
            <person name="Robert K."/>
            <person name="Nalikka B."/>
            <person name="Waruhiu C.N."/>
            <person name="Ochola G.O."/>
            <person name="Onyuok S.O."/>
            <person name="Ochieng H."/>
            <person name="Li B."/>
            <person name="Zhu Y."/>
            <person name="Si H."/>
            <person name="Yin J."/>
            <person name="Kristiansen K."/>
            <person name="Jin X."/>
            <person name="Xu X."/>
            <person name="Xiao M."/>
            <person name="Agwanda B."/>
            <person name="Ommeh S."/>
            <person name="Li J."/>
            <person name="Shi Z.L."/>
        </authorList>
    </citation>
    <scope>NUCLEOTIDE SEQUENCE</scope>
    <source>
        <strain evidence="12">1A/Uganda/UGR70/2019</strain>
    </source>
</reference>
<name>A0AAU7E1D4_9POXV</name>
<dbReference type="InterPro" id="IPR008448">
    <property type="entry name" value="RNA_pol_7kDa_chordopoxvir"/>
</dbReference>
<evidence type="ECO:0000256" key="7">
    <source>
        <dbReference type="ARBA" id="ARBA00022679"/>
    </source>
</evidence>
<dbReference type="GO" id="GO:0003899">
    <property type="term" value="F:DNA-directed RNA polymerase activity"/>
    <property type="evidence" value="ECO:0007669"/>
    <property type="project" value="UniProtKB-EC"/>
</dbReference>
<dbReference type="Pfam" id="PF05864">
    <property type="entry name" value="Chordopox_RPO7"/>
    <property type="match status" value="1"/>
</dbReference>
<organism evidence="12">
    <name type="scientific">Rousettus bat poxvirus</name>
    <dbReference type="NCBI Taxonomy" id="3141933"/>
    <lineage>
        <taxon>Viruses</taxon>
        <taxon>Varidnaviria</taxon>
        <taxon>Bamfordvirae</taxon>
        <taxon>Nucleocytoviricota</taxon>
        <taxon>Pokkesviricetes</taxon>
        <taxon>Chitovirales</taxon>
        <taxon>Poxviridae</taxon>
    </lineage>
</organism>
<comment type="similarity">
    <text evidence="2">Belongs to the poxviridae DNA-directed RNA polymerase 7 kDa subunit family.</text>
</comment>
<accession>A0AAU7E1D4</accession>
<evidence type="ECO:0000256" key="6">
    <source>
        <dbReference type="ARBA" id="ARBA00022518"/>
    </source>
</evidence>